<dbReference type="GO" id="GO:0015297">
    <property type="term" value="F:antiporter activity"/>
    <property type="evidence" value="ECO:0007669"/>
    <property type="project" value="UniProtKB-KW"/>
</dbReference>
<evidence type="ECO:0000259" key="11">
    <source>
        <dbReference type="Pfam" id="PF00999"/>
    </source>
</evidence>
<dbReference type="Gene3D" id="3.40.50.720">
    <property type="entry name" value="NAD(P)-binding Rossmann-like Domain"/>
    <property type="match status" value="1"/>
</dbReference>
<keyword evidence="6 10" id="KW-1133">Transmembrane helix</keyword>
<dbReference type="eggNOG" id="COG0025">
    <property type="taxonomic scope" value="Bacteria"/>
</dbReference>
<protein>
    <submittedName>
        <fullName evidence="13">Sodium/hydrogen exchanger</fullName>
    </submittedName>
</protein>
<feature type="transmembrane region" description="Helical" evidence="10">
    <location>
        <begin position="226"/>
        <end position="243"/>
    </location>
</feature>
<feature type="transmembrane region" description="Helical" evidence="10">
    <location>
        <begin position="249"/>
        <end position="270"/>
    </location>
</feature>
<evidence type="ECO:0000256" key="7">
    <source>
        <dbReference type="ARBA" id="ARBA00023065"/>
    </source>
</evidence>
<organism evidence="13 14">
    <name type="scientific">Haliangium ochraceum (strain DSM 14365 / JCM 11303 / SMP-2)</name>
    <dbReference type="NCBI Taxonomy" id="502025"/>
    <lineage>
        <taxon>Bacteria</taxon>
        <taxon>Pseudomonadati</taxon>
        <taxon>Myxococcota</taxon>
        <taxon>Polyangia</taxon>
        <taxon>Haliangiales</taxon>
        <taxon>Kofleriaceae</taxon>
        <taxon>Haliangium</taxon>
    </lineage>
</organism>
<dbReference type="STRING" id="502025.Hoch_5185"/>
<dbReference type="PANTHER" id="PTHR32507:SF0">
    <property type="entry name" value="NA(+)_H(+) ANTIPORTER 2-RELATED"/>
    <property type="match status" value="1"/>
</dbReference>
<feature type="transmembrane region" description="Helical" evidence="10">
    <location>
        <begin position="121"/>
        <end position="141"/>
    </location>
</feature>
<evidence type="ECO:0000256" key="1">
    <source>
        <dbReference type="ARBA" id="ARBA00004651"/>
    </source>
</evidence>
<evidence type="ECO:0000256" key="10">
    <source>
        <dbReference type="SAM" id="Phobius"/>
    </source>
</evidence>
<comment type="subcellular location">
    <subcellularLocation>
        <location evidence="1">Cell membrane</location>
        <topology evidence="1">Multi-pass membrane protein</topology>
    </subcellularLocation>
</comment>
<dbReference type="KEGG" id="hoh:Hoch_5185"/>
<keyword evidence="8 10" id="KW-0472">Membrane</keyword>
<evidence type="ECO:0000256" key="6">
    <source>
        <dbReference type="ARBA" id="ARBA00022989"/>
    </source>
</evidence>
<dbReference type="InterPro" id="IPR036291">
    <property type="entry name" value="NAD(P)-bd_dom_sf"/>
</dbReference>
<dbReference type="eggNOG" id="COG0569">
    <property type="taxonomic scope" value="Bacteria"/>
</dbReference>
<feature type="compositionally biased region" description="Gly residues" evidence="9">
    <location>
        <begin position="642"/>
        <end position="654"/>
    </location>
</feature>
<dbReference type="PANTHER" id="PTHR32507">
    <property type="entry name" value="NA(+)/H(+) ANTIPORTER 1"/>
    <property type="match status" value="1"/>
</dbReference>
<feature type="transmembrane region" description="Helical" evidence="10">
    <location>
        <begin position="277"/>
        <end position="296"/>
    </location>
</feature>
<evidence type="ECO:0000256" key="8">
    <source>
        <dbReference type="ARBA" id="ARBA00023136"/>
    </source>
</evidence>
<feature type="domain" description="RCK N-terminal" evidence="12">
    <location>
        <begin position="406"/>
        <end position="502"/>
    </location>
</feature>
<reference evidence="13 14" key="1">
    <citation type="journal article" date="2010" name="Stand. Genomic Sci.">
        <title>Complete genome sequence of Haliangium ochraceum type strain (SMP-2).</title>
        <authorList>
            <consortium name="US DOE Joint Genome Institute (JGI-PGF)"/>
            <person name="Ivanova N."/>
            <person name="Daum C."/>
            <person name="Lang E."/>
            <person name="Abt B."/>
            <person name="Kopitz M."/>
            <person name="Saunders E."/>
            <person name="Lapidus A."/>
            <person name="Lucas S."/>
            <person name="Glavina Del Rio T."/>
            <person name="Nolan M."/>
            <person name="Tice H."/>
            <person name="Copeland A."/>
            <person name="Cheng J.F."/>
            <person name="Chen F."/>
            <person name="Bruce D."/>
            <person name="Goodwin L."/>
            <person name="Pitluck S."/>
            <person name="Mavromatis K."/>
            <person name="Pati A."/>
            <person name="Mikhailova N."/>
            <person name="Chen A."/>
            <person name="Palaniappan K."/>
            <person name="Land M."/>
            <person name="Hauser L."/>
            <person name="Chang Y.J."/>
            <person name="Jeffries C.D."/>
            <person name="Detter J.C."/>
            <person name="Brettin T."/>
            <person name="Rohde M."/>
            <person name="Goker M."/>
            <person name="Bristow J."/>
            <person name="Markowitz V."/>
            <person name="Eisen J.A."/>
            <person name="Hugenholtz P."/>
            <person name="Kyrpides N.C."/>
            <person name="Klenk H.P."/>
        </authorList>
    </citation>
    <scope>NUCLEOTIDE SEQUENCE [LARGE SCALE GENOMIC DNA]</scope>
    <source>
        <strain evidence="14">DSM 14365 / CIP 107738 / JCM 11303 / AJ 13395 / SMP-2</strain>
    </source>
</reference>
<evidence type="ECO:0000256" key="3">
    <source>
        <dbReference type="ARBA" id="ARBA00022449"/>
    </source>
</evidence>
<name>D0LWM3_HALO1</name>
<dbReference type="Pfam" id="PF02254">
    <property type="entry name" value="TrkA_N"/>
    <property type="match status" value="1"/>
</dbReference>
<evidence type="ECO:0000313" key="13">
    <source>
        <dbReference type="EMBL" id="ACY17673.1"/>
    </source>
</evidence>
<keyword evidence="4" id="KW-1003">Cell membrane</keyword>
<proteinExistence type="predicted"/>
<dbReference type="AlphaFoldDB" id="D0LWM3"/>
<evidence type="ECO:0000256" key="4">
    <source>
        <dbReference type="ARBA" id="ARBA00022475"/>
    </source>
</evidence>
<keyword evidence="2" id="KW-0813">Transport</keyword>
<dbReference type="Gene3D" id="1.20.1530.20">
    <property type="match status" value="1"/>
</dbReference>
<dbReference type="InterPro" id="IPR003148">
    <property type="entry name" value="RCK_N"/>
</dbReference>
<feature type="region of interest" description="Disordered" evidence="9">
    <location>
        <begin position="633"/>
        <end position="660"/>
    </location>
</feature>
<feature type="transmembrane region" description="Helical" evidence="10">
    <location>
        <begin position="302"/>
        <end position="325"/>
    </location>
</feature>
<feature type="transmembrane region" description="Helical" evidence="10">
    <location>
        <begin position="370"/>
        <end position="393"/>
    </location>
</feature>
<feature type="transmembrane region" description="Helical" evidence="10">
    <location>
        <begin position="56"/>
        <end position="74"/>
    </location>
</feature>
<dbReference type="InterPro" id="IPR038770">
    <property type="entry name" value="Na+/solute_symporter_sf"/>
</dbReference>
<gene>
    <name evidence="13" type="ordered locus">Hoch_5185</name>
</gene>
<keyword evidence="14" id="KW-1185">Reference proteome</keyword>
<feature type="transmembrane region" description="Helical" evidence="10">
    <location>
        <begin position="12"/>
        <end position="44"/>
    </location>
</feature>
<dbReference type="EMBL" id="CP001804">
    <property type="protein sequence ID" value="ACY17673.1"/>
    <property type="molecule type" value="Genomic_DNA"/>
</dbReference>
<accession>D0LWM3</accession>
<dbReference type="Pfam" id="PF00999">
    <property type="entry name" value="Na_H_Exchanger"/>
    <property type="match status" value="1"/>
</dbReference>
<feature type="domain" description="Cation/H+ exchanger transmembrane" evidence="11">
    <location>
        <begin position="21"/>
        <end position="391"/>
    </location>
</feature>
<evidence type="ECO:0000256" key="5">
    <source>
        <dbReference type="ARBA" id="ARBA00022692"/>
    </source>
</evidence>
<evidence type="ECO:0000256" key="9">
    <source>
        <dbReference type="SAM" id="MobiDB-lite"/>
    </source>
</evidence>
<feature type="transmembrane region" description="Helical" evidence="10">
    <location>
        <begin position="192"/>
        <end position="214"/>
    </location>
</feature>
<evidence type="ECO:0000313" key="14">
    <source>
        <dbReference type="Proteomes" id="UP000001880"/>
    </source>
</evidence>
<dbReference type="GO" id="GO:0005886">
    <property type="term" value="C:plasma membrane"/>
    <property type="evidence" value="ECO:0007669"/>
    <property type="project" value="UniProtKB-SubCell"/>
</dbReference>
<dbReference type="Proteomes" id="UP000001880">
    <property type="component" value="Chromosome"/>
</dbReference>
<keyword evidence="3" id="KW-0050">Antiport</keyword>
<feature type="transmembrane region" description="Helical" evidence="10">
    <location>
        <begin position="337"/>
        <end position="358"/>
    </location>
</feature>
<keyword evidence="7" id="KW-0406">Ion transport</keyword>
<dbReference type="HOGENOM" id="CLU_005912_10_1_7"/>
<keyword evidence="5 10" id="KW-0812">Transmembrane</keyword>
<evidence type="ECO:0000259" key="12">
    <source>
        <dbReference type="Pfam" id="PF02254"/>
    </source>
</evidence>
<evidence type="ECO:0000256" key="2">
    <source>
        <dbReference type="ARBA" id="ARBA00022448"/>
    </source>
</evidence>
<dbReference type="SUPFAM" id="SSF51735">
    <property type="entry name" value="NAD(P)-binding Rossmann-fold domains"/>
    <property type="match status" value="1"/>
</dbReference>
<dbReference type="InterPro" id="IPR006153">
    <property type="entry name" value="Cation/H_exchanger_TM"/>
</dbReference>
<feature type="transmembrane region" description="Helical" evidence="10">
    <location>
        <begin position="153"/>
        <end position="180"/>
    </location>
</feature>
<dbReference type="GO" id="GO:1902600">
    <property type="term" value="P:proton transmembrane transport"/>
    <property type="evidence" value="ECO:0007669"/>
    <property type="project" value="InterPro"/>
</dbReference>
<dbReference type="OrthoDB" id="9810759at2"/>
<sequence>MHETIDHGALSFALAMAIGMLCQGIARHLALPGIVLLLAAGVLLGPDVANIIQPHALGPALPTIVGFSVSIILFEGGLNLKLKVLRAQAGPIRRLVLWGALITAAGGALAAHLLMGWDWEMSLLFGTLVIVTGPTVITPLLRRIRVSEDISTILEAEGIFIDAIGATIAIVTLEVVIAQFSGAALGGGLISIGVRIGLGLLVGGVGGLMLALLLRWRRVVPEGLENVLALSFVVALFAMSNALVPESGITAAIVAGMVVGNARSHALADLVHFKEQLTVLLIATLFVLLAADVRVADVVALGVPGLLTVAVLVLVVRPIGVAFCTWGSGLDVRKKAFLSWLAPRGIVAAAVASLFASALESSGIEGGTELQALVFLVIATTVTVQGLTGGLVARLLDVRRTGRSGFLILGANPIALLLGRALRTCDMRVTVADTNAEDCRHAEEAGLEVFHGNGLQEEPLERLAASNREACIALTPNESVNFLFAQKILQRFAGPSVHVALQASDSGVTAEMVAQSHAQILFGGERDLYWWTGVVRREQYTVVRCHYVDVPRPLSAIDARTNMMFLPLLGVHEGTPFPLASLEQLEPGDRALFAVHSDKLPAVRTWLQEAGFADFESLAGFPGADAMAAFQEIGEVSDGGRPPVGGRAGTGGRPPTGADS</sequence>
<dbReference type="GO" id="GO:0006813">
    <property type="term" value="P:potassium ion transport"/>
    <property type="evidence" value="ECO:0007669"/>
    <property type="project" value="InterPro"/>
</dbReference>
<feature type="transmembrane region" description="Helical" evidence="10">
    <location>
        <begin position="405"/>
        <end position="422"/>
    </location>
</feature>
<dbReference type="RefSeq" id="WP_012830265.1">
    <property type="nucleotide sequence ID" value="NC_013440.1"/>
</dbReference>
<feature type="transmembrane region" description="Helical" evidence="10">
    <location>
        <begin position="95"/>
        <end position="115"/>
    </location>
</feature>